<organism evidence="1">
    <name type="scientific">Pyricularia oryzae (strain Y34)</name>
    <name type="common">Rice blast fungus</name>
    <name type="synonym">Magnaporthe oryzae</name>
    <dbReference type="NCBI Taxonomy" id="1143189"/>
    <lineage>
        <taxon>Eukaryota</taxon>
        <taxon>Fungi</taxon>
        <taxon>Dikarya</taxon>
        <taxon>Ascomycota</taxon>
        <taxon>Pezizomycotina</taxon>
        <taxon>Sordariomycetes</taxon>
        <taxon>Sordariomycetidae</taxon>
        <taxon>Magnaporthales</taxon>
        <taxon>Pyriculariaceae</taxon>
        <taxon>Pyricularia</taxon>
    </lineage>
</organism>
<reference evidence="1" key="1">
    <citation type="journal article" date="2012" name="PLoS Genet.">
        <title>Comparative analysis of the genomes of two field isolates of the rice blast fungus Magnaporthe oryzae.</title>
        <authorList>
            <person name="Xue M."/>
            <person name="Yang J."/>
            <person name="Li Z."/>
            <person name="Hu S."/>
            <person name="Yao N."/>
            <person name="Dean R.A."/>
            <person name="Zhao W."/>
            <person name="Shen M."/>
            <person name="Zhang H."/>
            <person name="Li C."/>
            <person name="Liu L."/>
            <person name="Cao L."/>
            <person name="Xu X."/>
            <person name="Xing Y."/>
            <person name="Hsiang T."/>
            <person name="Zhang Z."/>
            <person name="Xu J.R."/>
            <person name="Peng Y.L."/>
        </authorList>
    </citation>
    <scope>NUCLEOTIDE SEQUENCE</scope>
    <source>
        <strain evidence="1">Y34</strain>
    </source>
</reference>
<dbReference type="EMBL" id="JH793580">
    <property type="protein sequence ID" value="ELQ42245.1"/>
    <property type="molecule type" value="Genomic_DNA"/>
</dbReference>
<dbReference type="SUPFAM" id="SSF56399">
    <property type="entry name" value="ADP-ribosylation"/>
    <property type="match status" value="1"/>
</dbReference>
<accession>A0AA97P574</accession>
<gene>
    <name evidence="1" type="ORF">OOU_Y34scaffold00222g21</name>
</gene>
<dbReference type="Gene3D" id="3.90.210.10">
    <property type="entry name" value="Heat-Labile Enterotoxin, subunit A"/>
    <property type="match status" value="1"/>
</dbReference>
<name>A0AA97P574_PYRO3</name>
<evidence type="ECO:0000313" key="1">
    <source>
        <dbReference type="EMBL" id="ELQ42245.1"/>
    </source>
</evidence>
<protein>
    <submittedName>
        <fullName evidence="1">Uncharacterized protein</fullName>
    </submittedName>
</protein>
<sequence length="165" mass="18769">MAADRRMPNIILWSRVELLLAVSRKYPVSPFISTSADRNYLVNYLISKSRRAPGIRYVYHINTKGIERNFFDANKKLSGKADPETLSRFANQKEFGTTKQIPWGNIEGWDTVFGDGSVYYISKVAWLSDMATRGKQVSPSLPKRPMFNDAYYVGPPANTLPYPPQ</sequence>
<proteinExistence type="predicted"/>
<dbReference type="Proteomes" id="UP000011086">
    <property type="component" value="Unassembled WGS sequence"/>
</dbReference>
<dbReference type="AlphaFoldDB" id="A0AA97P574"/>